<feature type="transmembrane region" description="Helical" evidence="1">
    <location>
        <begin position="492"/>
        <end position="511"/>
    </location>
</feature>
<evidence type="ECO:0000313" key="2">
    <source>
        <dbReference type="EMBL" id="QHU10520.1"/>
    </source>
</evidence>
<protein>
    <submittedName>
        <fullName evidence="2">Uncharacterized protein</fullName>
    </submittedName>
</protein>
<dbReference type="EMBL" id="MN740769">
    <property type="protein sequence ID" value="QHU10520.1"/>
    <property type="molecule type" value="Genomic_DNA"/>
</dbReference>
<keyword evidence="1" id="KW-0812">Transmembrane</keyword>
<reference evidence="2" key="1">
    <citation type="journal article" date="2020" name="Nature">
        <title>Giant virus diversity and host interactions through global metagenomics.</title>
        <authorList>
            <person name="Schulz F."/>
            <person name="Roux S."/>
            <person name="Paez-Espino D."/>
            <person name="Jungbluth S."/>
            <person name="Walsh D.A."/>
            <person name="Denef V.J."/>
            <person name="McMahon K.D."/>
            <person name="Konstantinidis K.T."/>
            <person name="Eloe-Fadrosh E.A."/>
            <person name="Kyrpides N.C."/>
            <person name="Woyke T."/>
        </authorList>
    </citation>
    <scope>NUCLEOTIDE SEQUENCE</scope>
    <source>
        <strain evidence="2">GVMAG-S-1101165-83</strain>
    </source>
</reference>
<dbReference type="InterPro" id="IPR013320">
    <property type="entry name" value="ConA-like_dom_sf"/>
</dbReference>
<feature type="transmembrane region" description="Helical" evidence="1">
    <location>
        <begin position="147"/>
        <end position="166"/>
    </location>
</feature>
<feature type="transmembrane region" description="Helical" evidence="1">
    <location>
        <begin position="172"/>
        <end position="193"/>
    </location>
</feature>
<keyword evidence="1" id="KW-0472">Membrane</keyword>
<keyword evidence="1" id="KW-1133">Transmembrane helix</keyword>
<feature type="transmembrane region" description="Helical" evidence="1">
    <location>
        <begin position="324"/>
        <end position="344"/>
    </location>
</feature>
<feature type="transmembrane region" description="Helical" evidence="1">
    <location>
        <begin position="213"/>
        <end position="229"/>
    </location>
</feature>
<feature type="transmembrane region" description="Helical" evidence="1">
    <location>
        <begin position="75"/>
        <end position="96"/>
    </location>
</feature>
<proteinExistence type="predicted"/>
<dbReference type="SUPFAM" id="SSF49899">
    <property type="entry name" value="Concanavalin A-like lectins/glucanases"/>
    <property type="match status" value="1"/>
</dbReference>
<accession>A0A6C0K0P5</accession>
<evidence type="ECO:0000256" key="1">
    <source>
        <dbReference type="SAM" id="Phobius"/>
    </source>
</evidence>
<organism evidence="2">
    <name type="scientific">viral metagenome</name>
    <dbReference type="NCBI Taxonomy" id="1070528"/>
    <lineage>
        <taxon>unclassified sequences</taxon>
        <taxon>metagenomes</taxon>
        <taxon>organismal metagenomes</taxon>
    </lineage>
</organism>
<feature type="transmembrane region" description="Helical" evidence="1">
    <location>
        <begin position="241"/>
        <end position="263"/>
    </location>
</feature>
<dbReference type="AlphaFoldDB" id="A0A6C0K0P5"/>
<feature type="transmembrane region" description="Helical" evidence="1">
    <location>
        <begin position="435"/>
        <end position="454"/>
    </location>
</feature>
<feature type="transmembrane region" description="Helical" evidence="1">
    <location>
        <begin position="116"/>
        <end position="135"/>
    </location>
</feature>
<dbReference type="Gene3D" id="2.60.120.200">
    <property type="match status" value="1"/>
</dbReference>
<name>A0A6C0K0P5_9ZZZZ</name>
<feature type="transmembrane region" description="Helical" evidence="1">
    <location>
        <begin position="403"/>
        <end position="423"/>
    </location>
</feature>
<feature type="transmembrane region" description="Helical" evidence="1">
    <location>
        <begin position="283"/>
        <end position="304"/>
    </location>
</feature>
<feature type="transmembrane region" description="Helical" evidence="1">
    <location>
        <begin position="373"/>
        <end position="391"/>
    </location>
</feature>
<sequence length="800" mass="87625">MAKRPPWKTCNSTLGKWSKILLFPKVSLGKEKYNVIILLYYIMSIPKATAIPIINNATPLDSTKNYDYTKLKTPLIYGTFFAVMLILMGVTIGLIYSKNTELPGAPSLTQSQNNTAITIIAFVSAIVLIILLIIPQYKEFLNFLGKLKFVLLLAGYIIGLIILYQTVPKGIINAYAFLFFPITMLIGIFLFYLAMEKGTLYGLDLNYERIKYALVYFCLLVFILLFYTVDPGGYLKTYFGPSLIITILLAIFGFLYLITLMTLPSIKQGTAATGGFFKGLTKISLFSGIAFIIFLIVIVSGILAYPDGFTNGTGLAGSDKTNKVSLIVILLIVIFIAWILFFGIQSFSKIPFRDSNGDVNLSLSNITNISRQVFMLLFGLIFSGLLIGWLVMGVEGLSSKSGIVSFILNALIVVTILGLVFKLITGGTYYKKSPLFRLIVNTLLYIPCILVGVIDTIMSLLGFGASAGASAGISGLWSGLSNTIESTKNTPATYYALLVFIILLYVIYFFLGQQIQTNVAKQGGTILVNNPVYTNSENTIGTYDNLNGTDAHENQYDYNYAISFWVYIDAVSPNVSSSLDKYTSLLNYGGKPNVLYNASENTLMITLLNTGEPAIGSASRLKNPQELDASGNIIVYKMEKVLLQKWNNIIINYSGGTMDIFYNGKLVKSVNEAVPQMSKDTLTIGADKGINGGICNVTYFNSSINASQIYYLYNTVKNKNPPVASSAKESIAKNVMAGAGVKANPPVITIPITIDVKTEPSSEEANPNSNPTVKADPNNPYISYLSFKWFATANNDNYNG</sequence>
<dbReference type="Pfam" id="PF13385">
    <property type="entry name" value="Laminin_G_3"/>
    <property type="match status" value="1"/>
</dbReference>